<protein>
    <submittedName>
        <fullName evidence="1">Uncharacterized protein</fullName>
    </submittedName>
</protein>
<gene>
    <name evidence="1" type="ORF">C7451_103284</name>
</gene>
<keyword evidence="2" id="KW-1185">Reference proteome</keyword>
<evidence type="ECO:0000313" key="1">
    <source>
        <dbReference type="EMBL" id="PXW78176.1"/>
    </source>
</evidence>
<sequence length="204" mass="22419">MDLPDAEGLLFQGESHQMLLSAAVREQSLHANCVWHAPAVMTGQKARSSPRIDAVRRRLRSVDRRPGAKDSQSPRCFFMETATIFLKSLKRWWARQGLNLRPHPCEGSQLNQIVSCFTCRNSLLYEAGCTRFVRVGTLSPLKTCMFGRNWRATKPVGRPPDQERKTAGRAGTLRGGNIYSGSAISLIYATGESGARAILAGGAS</sequence>
<dbReference type="AlphaFoldDB" id="A0A2V3V8R6"/>
<organism evidence="1 2">
    <name type="scientific">Blastomonas natatoria</name>
    <dbReference type="NCBI Taxonomy" id="34015"/>
    <lineage>
        <taxon>Bacteria</taxon>
        <taxon>Pseudomonadati</taxon>
        <taxon>Pseudomonadota</taxon>
        <taxon>Alphaproteobacteria</taxon>
        <taxon>Sphingomonadales</taxon>
        <taxon>Sphingomonadaceae</taxon>
        <taxon>Blastomonas</taxon>
    </lineage>
</organism>
<comment type="caution">
    <text evidence="1">The sequence shown here is derived from an EMBL/GenBank/DDBJ whole genome shotgun (WGS) entry which is preliminary data.</text>
</comment>
<accession>A0A2V3V8R6</accession>
<name>A0A2V3V8R6_9SPHN</name>
<dbReference type="Proteomes" id="UP000248014">
    <property type="component" value="Unassembled WGS sequence"/>
</dbReference>
<evidence type="ECO:0000313" key="2">
    <source>
        <dbReference type="Proteomes" id="UP000248014"/>
    </source>
</evidence>
<proteinExistence type="predicted"/>
<reference evidence="1 2" key="1">
    <citation type="submission" date="2018-05" db="EMBL/GenBank/DDBJ databases">
        <title>Genomic Encyclopedia of Type Strains, Phase IV (KMG-IV): sequencing the most valuable type-strain genomes for metagenomic binning, comparative biology and taxonomic classification.</title>
        <authorList>
            <person name="Goeker M."/>
        </authorList>
    </citation>
    <scope>NUCLEOTIDE SEQUENCE [LARGE SCALE GENOMIC DNA]</scope>
    <source>
        <strain evidence="1 2">DSM 3183</strain>
    </source>
</reference>
<dbReference type="EMBL" id="QJJM01000003">
    <property type="protein sequence ID" value="PXW78176.1"/>
    <property type="molecule type" value="Genomic_DNA"/>
</dbReference>